<evidence type="ECO:0000256" key="6">
    <source>
        <dbReference type="ARBA" id="ARBA00022989"/>
    </source>
</evidence>
<evidence type="ECO:0000256" key="5">
    <source>
        <dbReference type="ARBA" id="ARBA00022692"/>
    </source>
</evidence>
<evidence type="ECO:0000313" key="10">
    <source>
        <dbReference type="EMBL" id="EKT61906.1"/>
    </source>
</evidence>
<feature type="transmembrane region" description="Helical" evidence="8">
    <location>
        <begin position="69"/>
        <end position="89"/>
    </location>
</feature>
<dbReference type="RefSeq" id="WP_008911991.1">
    <property type="nucleotide sequence ID" value="NZ_KB233222.1"/>
</dbReference>
<dbReference type="OrthoDB" id="385012at2"/>
<keyword evidence="5 8" id="KW-0812">Transmembrane</keyword>
<evidence type="ECO:0000256" key="8">
    <source>
        <dbReference type="HAMAP-Rule" id="MF_01144"/>
    </source>
</evidence>
<comment type="similarity">
    <text evidence="2 8">Belongs to the UPF0299 family.</text>
</comment>
<feature type="compositionally biased region" description="Polar residues" evidence="9">
    <location>
        <begin position="143"/>
        <end position="159"/>
    </location>
</feature>
<dbReference type="InterPro" id="IPR022957">
    <property type="entry name" value="Uncharacterised_UPF0299"/>
</dbReference>
<evidence type="ECO:0000256" key="7">
    <source>
        <dbReference type="ARBA" id="ARBA00023136"/>
    </source>
</evidence>
<evidence type="ECO:0000256" key="3">
    <source>
        <dbReference type="ARBA" id="ARBA00022475"/>
    </source>
</evidence>
<comment type="caution">
    <text evidence="10">The sequence shown here is derived from an EMBL/GenBank/DDBJ whole genome shotgun (WGS) entry which is preliminary data.</text>
</comment>
<evidence type="ECO:0000256" key="2">
    <source>
        <dbReference type="ARBA" id="ARBA00006979"/>
    </source>
</evidence>
<comment type="subcellular location">
    <subcellularLocation>
        <location evidence="1">Cell inner membrane</location>
        <topology evidence="1">Multi-pass membrane protein</topology>
    </subcellularLocation>
    <subcellularLocation>
        <location evidence="8">Cell membrane</location>
        <topology evidence="8">Multi-pass membrane protein</topology>
    </subcellularLocation>
</comment>
<evidence type="ECO:0000313" key="11">
    <source>
        <dbReference type="Proteomes" id="UP000009336"/>
    </source>
</evidence>
<name>K8WPP7_9GAMM</name>
<feature type="transmembrane region" description="Helical" evidence="8">
    <location>
        <begin position="36"/>
        <end position="57"/>
    </location>
</feature>
<dbReference type="PANTHER" id="PTHR33931:SF5">
    <property type="entry name" value="UPF0299 MEMBRANE PROTEIN YOHJ"/>
    <property type="match status" value="1"/>
</dbReference>
<dbReference type="NCBIfam" id="NF002494">
    <property type="entry name" value="PRK01821.1"/>
    <property type="match status" value="1"/>
</dbReference>
<dbReference type="AlphaFoldDB" id="K8WPP7"/>
<evidence type="ECO:0000256" key="9">
    <source>
        <dbReference type="SAM" id="MobiDB-lite"/>
    </source>
</evidence>
<feature type="transmembrane region" description="Helical" evidence="8">
    <location>
        <begin position="12"/>
        <end position="30"/>
    </location>
</feature>
<keyword evidence="11" id="KW-1185">Reference proteome</keyword>
<dbReference type="InterPro" id="IPR005538">
    <property type="entry name" value="LrgA/CidA"/>
</dbReference>
<keyword evidence="4" id="KW-0997">Cell inner membrane</keyword>
<dbReference type="Proteomes" id="UP000009336">
    <property type="component" value="Unassembled WGS sequence"/>
</dbReference>
<dbReference type="STRING" id="1141662.OOA_09888"/>
<protein>
    <recommendedName>
        <fullName evidence="8">UPF0299 membrane protein OOA_09888</fullName>
    </recommendedName>
</protein>
<evidence type="ECO:0000256" key="4">
    <source>
        <dbReference type="ARBA" id="ARBA00022519"/>
    </source>
</evidence>
<reference evidence="10 11" key="1">
    <citation type="journal article" date="2012" name="BMC Genomics">
        <title>Comparative genomics of bacteria in the genus Providencia isolated from wild Drosophila melanogaster.</title>
        <authorList>
            <person name="Galac M.R."/>
            <person name="Lazzaro B.P."/>
        </authorList>
    </citation>
    <scope>NUCLEOTIDE SEQUENCE [LARGE SCALE GENOMIC DNA]</scope>
    <source>
        <strain evidence="10 11">DSM 19968</strain>
    </source>
</reference>
<keyword evidence="7 8" id="KW-0472">Membrane</keyword>
<keyword evidence="3 8" id="KW-1003">Cell membrane</keyword>
<proteinExistence type="inferred from homology"/>
<feature type="region of interest" description="Disordered" evidence="9">
    <location>
        <begin position="138"/>
        <end position="159"/>
    </location>
</feature>
<dbReference type="PATRIC" id="fig|1141662.3.peg.2008"/>
<keyword evidence="6 8" id="KW-1133">Transmembrane helix</keyword>
<gene>
    <name evidence="10" type="ORF">OOA_09888</name>
</gene>
<dbReference type="Pfam" id="PF03788">
    <property type="entry name" value="LrgA"/>
    <property type="match status" value="1"/>
</dbReference>
<feature type="transmembrane region" description="Helical" evidence="8">
    <location>
        <begin position="95"/>
        <end position="115"/>
    </location>
</feature>
<dbReference type="HAMAP" id="MF_01144">
    <property type="entry name" value="UPF0299"/>
    <property type="match status" value="1"/>
</dbReference>
<dbReference type="GO" id="GO:0005886">
    <property type="term" value="C:plasma membrane"/>
    <property type="evidence" value="ECO:0007669"/>
    <property type="project" value="UniProtKB-SubCell"/>
</dbReference>
<organism evidence="10 11">
    <name type="scientific">Providencia burhodogranariea DSM 19968</name>
    <dbReference type="NCBI Taxonomy" id="1141662"/>
    <lineage>
        <taxon>Bacteria</taxon>
        <taxon>Pseudomonadati</taxon>
        <taxon>Pseudomonadota</taxon>
        <taxon>Gammaproteobacteria</taxon>
        <taxon>Enterobacterales</taxon>
        <taxon>Morganellaceae</taxon>
        <taxon>Providencia</taxon>
    </lineage>
</organism>
<dbReference type="PANTHER" id="PTHR33931">
    <property type="entry name" value="HOLIN-LIKE PROTEIN CIDA-RELATED"/>
    <property type="match status" value="1"/>
</dbReference>
<evidence type="ECO:0000256" key="1">
    <source>
        <dbReference type="ARBA" id="ARBA00004429"/>
    </source>
</evidence>
<dbReference type="eggNOG" id="COG1380">
    <property type="taxonomic scope" value="Bacteria"/>
</dbReference>
<accession>K8WPP7</accession>
<sequence>MSLKHVLITGWQYLRAFALLYLCLIIGNLLSAILPFAVPGSIIGMLILFTLLALQIVPAHWAKPGCSLLLKNMTLLFVPIGIGIMNYYSQLSQQLVPILLSCFISTLVVMLVVAFSSNYIHKERQIVGVKPDEVSLPPEENINVPTDINNDNNEGNGKC</sequence>
<dbReference type="HOGENOM" id="CLU_113736_1_0_6"/>
<dbReference type="EMBL" id="AKKL01000023">
    <property type="protein sequence ID" value="EKT61906.1"/>
    <property type="molecule type" value="Genomic_DNA"/>
</dbReference>